<proteinExistence type="inferred from homology"/>
<organism evidence="6 7">
    <name type="scientific">Araneus ventricosus</name>
    <name type="common">Orbweaver spider</name>
    <name type="synonym">Epeira ventricosa</name>
    <dbReference type="NCBI Taxonomy" id="182803"/>
    <lineage>
        <taxon>Eukaryota</taxon>
        <taxon>Metazoa</taxon>
        <taxon>Ecdysozoa</taxon>
        <taxon>Arthropoda</taxon>
        <taxon>Chelicerata</taxon>
        <taxon>Arachnida</taxon>
        <taxon>Araneae</taxon>
        <taxon>Araneomorphae</taxon>
        <taxon>Entelegynae</taxon>
        <taxon>Araneoidea</taxon>
        <taxon>Araneidae</taxon>
        <taxon>Araneus</taxon>
    </lineage>
</organism>
<sequence length="1261" mass="145490">MPKRKRGVTGDAARRQQAIRKRERRVVETEEERSQRLSAMAQRGQDRRAEETEELRNSRLSTMAQRSQDRRAEETMEQRNSRLSVMAEHAREHRRIQNFYASRTTLYPVVEEHNCGEMDNICLKFGGLYFAAEKNAKGVYTHCCHNGKIVEQASVYPMEMKVLMDGSDELSVHFKNKIRSYNSALSFASMGAQVVPPTGRGAYCFRIHGQTYHRTSHLHPPEAGEEKFAQLYVLDSDLATRRRMERGENSEFNPELMRKIDEIIRRVNPFADAYKMMWELEQQVLREEGREASENVTMFISDDRLDSSQHRGRYNAPKRNEIAMVFKSSDGVPPNNRDICIYPKQRELCRISTINPNCDPMTYVLFFPCGERGFRINQSFSELQFYVHRLSVRRDIFNPILYGGKLMQQYVVDSYVKVEGNRLNFIRHNQRMLRVESYLGLADHINALATEAGIRPGVTVILPSSFIGSPRAMQQNFQDAMSIVRDFGKPDLFLTFTCNPKWKEIKGNLFLGQKPHDRPDLVARVFDIKKKALLQDLKKNGILGRIVADIHVIEFQKRGLPHMHLLLVLAEEDKIRDPESIDRIVSAELPNETLDSRLHEIVKATMIHGPCGVLNPNSPCMADGVCTKGYPKQFREATAENIDGYPMYRRRDNRNHVIINGNVVDNRWIVPYNPYLTKKYNAHINVEICSSIKSIKYIFKYVYKGHDCAKVVFENNGQGSITWDEIKTFLDARYVSAPEAMWRLLEKKMHEKSHSIIRLPVHLPDMQPVYFYDDEERRALERAAQRNTMLTAWFELNRTDPEANIYLYADIPKHFVWKNNKWERRVRLGDRIVSRLYSVSPKDTERFHLRMLLFHVPGAKSFEELRTYDSVTMESFKEACRARNLLEDDGEWRDCLREASNFQMPAKLRQLFSFICVFCNPTSPLELWEEFKSYLCEDFAVHTSVQQSVNLALHNIADHLHAHNMTLTTIGLPEPATSHTYVNIHFYDLETEKQEGERLMAMLHPEQRSIFDAVMNAIQDVDEASPKTFCVNAFAGSGKSFLFNAIIRSVRGLGEIAVPVAWTGIAAIILEGGRTAHSRFKLPVPILENSSCSIRHNTEDGRFLKAAKIIIWDECTMTPHHALSAVDRLFRDLTGSDLPFGGKVFVLSGDWRQILPVAVHANRTTILETCLKNSPLWSIFKQFALIRNMRTEPDEKDFADWLLHLGNGTLTNNCRLGEDDVEIPEECVVRDSIVDEIFGSSLLIWKICRKKLFCVPRMKIP</sequence>
<evidence type="ECO:0000313" key="6">
    <source>
        <dbReference type="EMBL" id="GBN89556.1"/>
    </source>
</evidence>
<dbReference type="OrthoDB" id="7789720at2759"/>
<dbReference type="GO" id="GO:0043139">
    <property type="term" value="F:5'-3' DNA helicase activity"/>
    <property type="evidence" value="ECO:0007669"/>
    <property type="project" value="UniProtKB-EC"/>
</dbReference>
<dbReference type="Pfam" id="PF21107">
    <property type="entry name" value="STPRs"/>
    <property type="match status" value="1"/>
</dbReference>
<feature type="compositionally biased region" description="Basic and acidic residues" evidence="2">
    <location>
        <begin position="67"/>
        <end position="80"/>
    </location>
</feature>
<evidence type="ECO:0000256" key="1">
    <source>
        <dbReference type="RuleBase" id="RU363044"/>
    </source>
</evidence>
<evidence type="ECO:0000313" key="7">
    <source>
        <dbReference type="Proteomes" id="UP000499080"/>
    </source>
</evidence>
<feature type="domain" description="DNA helicase Pif1-like DEAD-box helicase" evidence="3">
    <location>
        <begin position="1002"/>
        <end position="1212"/>
    </location>
</feature>
<dbReference type="InterPro" id="IPR010285">
    <property type="entry name" value="DNA_helicase_pif1-like_DEAD"/>
</dbReference>
<comment type="cofactor">
    <cofactor evidence="1">
        <name>Mg(2+)</name>
        <dbReference type="ChEBI" id="CHEBI:18420"/>
    </cofactor>
</comment>
<dbReference type="Gene3D" id="3.40.50.300">
    <property type="entry name" value="P-loop containing nucleotide triphosphate hydrolases"/>
    <property type="match status" value="1"/>
</dbReference>
<keyword evidence="7" id="KW-1185">Reference proteome</keyword>
<accession>A0A4Y2SQ03</accession>
<keyword evidence="1" id="KW-0233">DNA recombination</keyword>
<dbReference type="InterPro" id="IPR048998">
    <property type="entry name" value="STPR"/>
</dbReference>
<comment type="similarity">
    <text evidence="1">Belongs to the helicase family.</text>
</comment>
<feature type="compositionally biased region" description="Basic and acidic residues" evidence="2">
    <location>
        <begin position="25"/>
        <end position="35"/>
    </location>
</feature>
<feature type="domain" description="Helitron helicase-like" evidence="4">
    <location>
        <begin position="385"/>
        <end position="567"/>
    </location>
</feature>
<evidence type="ECO:0000256" key="2">
    <source>
        <dbReference type="SAM" id="MobiDB-lite"/>
    </source>
</evidence>
<dbReference type="InterPro" id="IPR027417">
    <property type="entry name" value="P-loop_NTPase"/>
</dbReference>
<dbReference type="Pfam" id="PF05970">
    <property type="entry name" value="PIF1"/>
    <property type="match status" value="1"/>
</dbReference>
<reference evidence="6 7" key="1">
    <citation type="journal article" date="2019" name="Sci. Rep.">
        <title>Orb-weaving spider Araneus ventricosus genome elucidates the spidroin gene catalogue.</title>
        <authorList>
            <person name="Kono N."/>
            <person name="Nakamura H."/>
            <person name="Ohtoshi R."/>
            <person name="Moran D.A.P."/>
            <person name="Shinohara A."/>
            <person name="Yoshida Y."/>
            <person name="Fujiwara M."/>
            <person name="Mori M."/>
            <person name="Tomita M."/>
            <person name="Arakawa K."/>
        </authorList>
    </citation>
    <scope>NUCLEOTIDE SEQUENCE [LARGE SCALE GENOMIC DNA]</scope>
</reference>
<feature type="region of interest" description="Disordered" evidence="2">
    <location>
        <begin position="1"/>
        <end position="80"/>
    </location>
</feature>
<dbReference type="GO" id="GO:0016887">
    <property type="term" value="F:ATP hydrolysis activity"/>
    <property type="evidence" value="ECO:0007669"/>
    <property type="project" value="RHEA"/>
</dbReference>
<keyword evidence="1" id="KW-0067">ATP-binding</keyword>
<dbReference type="InterPro" id="IPR025476">
    <property type="entry name" value="Helitron_helicase-like"/>
</dbReference>
<feature type="compositionally biased region" description="Basic and acidic residues" evidence="2">
    <location>
        <begin position="44"/>
        <end position="57"/>
    </location>
</feature>
<evidence type="ECO:0000259" key="5">
    <source>
        <dbReference type="Pfam" id="PF21107"/>
    </source>
</evidence>
<dbReference type="AlphaFoldDB" id="A0A4Y2SQ03"/>
<feature type="domain" description="STPR" evidence="5">
    <location>
        <begin position="32"/>
        <end position="94"/>
    </location>
</feature>
<dbReference type="GO" id="GO:0000723">
    <property type="term" value="P:telomere maintenance"/>
    <property type="evidence" value="ECO:0007669"/>
    <property type="project" value="InterPro"/>
</dbReference>
<dbReference type="GO" id="GO:0005524">
    <property type="term" value="F:ATP binding"/>
    <property type="evidence" value="ECO:0007669"/>
    <property type="project" value="UniProtKB-KW"/>
</dbReference>
<keyword evidence="1" id="KW-0547">Nucleotide-binding</keyword>
<dbReference type="EC" id="5.6.2.3" evidence="1"/>
<gene>
    <name evidence="6" type="ORF">AVEN_161923_1</name>
</gene>
<name>A0A4Y2SQ03_ARAVE</name>
<dbReference type="SUPFAM" id="SSF52540">
    <property type="entry name" value="P-loop containing nucleoside triphosphate hydrolases"/>
    <property type="match status" value="1"/>
</dbReference>
<dbReference type="PANTHER" id="PTHR10492:SF57">
    <property type="entry name" value="ATP-DEPENDENT DNA HELICASE"/>
    <property type="match status" value="1"/>
</dbReference>
<dbReference type="EMBL" id="BGPR01022847">
    <property type="protein sequence ID" value="GBN89556.1"/>
    <property type="molecule type" value="Genomic_DNA"/>
</dbReference>
<comment type="catalytic activity">
    <reaction evidence="1">
        <text>ATP + H2O = ADP + phosphate + H(+)</text>
        <dbReference type="Rhea" id="RHEA:13065"/>
        <dbReference type="ChEBI" id="CHEBI:15377"/>
        <dbReference type="ChEBI" id="CHEBI:15378"/>
        <dbReference type="ChEBI" id="CHEBI:30616"/>
        <dbReference type="ChEBI" id="CHEBI:43474"/>
        <dbReference type="ChEBI" id="CHEBI:456216"/>
        <dbReference type="EC" id="5.6.2.3"/>
    </reaction>
</comment>
<dbReference type="GO" id="GO:0006310">
    <property type="term" value="P:DNA recombination"/>
    <property type="evidence" value="ECO:0007669"/>
    <property type="project" value="UniProtKB-KW"/>
</dbReference>
<evidence type="ECO:0000259" key="3">
    <source>
        <dbReference type="Pfam" id="PF05970"/>
    </source>
</evidence>
<keyword evidence="1" id="KW-0234">DNA repair</keyword>
<dbReference type="PANTHER" id="PTHR10492">
    <property type="match status" value="1"/>
</dbReference>
<dbReference type="Proteomes" id="UP000499080">
    <property type="component" value="Unassembled WGS sequence"/>
</dbReference>
<dbReference type="Pfam" id="PF14214">
    <property type="entry name" value="Helitron_like_N"/>
    <property type="match status" value="1"/>
</dbReference>
<keyword evidence="1" id="KW-0227">DNA damage</keyword>
<keyword evidence="1" id="KW-0347">Helicase</keyword>
<comment type="caution">
    <text evidence="6">The sequence shown here is derived from an EMBL/GenBank/DDBJ whole genome shotgun (WGS) entry which is preliminary data.</text>
</comment>
<evidence type="ECO:0000259" key="4">
    <source>
        <dbReference type="Pfam" id="PF14214"/>
    </source>
</evidence>
<protein>
    <recommendedName>
        <fullName evidence="1">ATP-dependent DNA helicase</fullName>
        <ecNumber evidence="1">5.6.2.3</ecNumber>
    </recommendedName>
</protein>
<keyword evidence="1" id="KW-0378">Hydrolase</keyword>
<dbReference type="GO" id="GO:0006281">
    <property type="term" value="P:DNA repair"/>
    <property type="evidence" value="ECO:0007669"/>
    <property type="project" value="UniProtKB-KW"/>
</dbReference>